<accession>A0A8R1YUC5</accession>
<evidence type="ECO:0000256" key="3">
    <source>
        <dbReference type="PIRSR" id="PIRSR000915-1"/>
    </source>
</evidence>
<evidence type="ECO:0000256" key="1">
    <source>
        <dbReference type="ARBA" id="ARBA00022801"/>
    </source>
</evidence>
<dbReference type="OrthoDB" id="10262843at2759"/>
<feature type="binding site" evidence="4">
    <location>
        <position position="220"/>
    </location>
    <ligand>
        <name>substrate</name>
    </ligand>
</feature>
<feature type="active site" description="Nucleophile" evidence="3">
    <location>
        <position position="23"/>
    </location>
</feature>
<reference evidence="6" key="2">
    <citation type="submission" date="2022-06" db="UniProtKB">
        <authorList>
            <consortium name="EnsemblMetazoa"/>
        </authorList>
    </citation>
    <scope>IDENTIFICATION</scope>
    <source>
        <strain evidence="6">PS312</strain>
    </source>
</reference>
<dbReference type="GO" id="GO:0016791">
    <property type="term" value="F:phosphatase activity"/>
    <property type="evidence" value="ECO:0000318"/>
    <property type="project" value="GO_Central"/>
</dbReference>
<comment type="cofactor">
    <cofactor evidence="5">
        <name>Mg(2+)</name>
        <dbReference type="ChEBI" id="CHEBI:18420"/>
    </cofactor>
    <text evidence="5">Divalent metal ions. Mg(2+) is the most effective.</text>
</comment>
<dbReference type="InterPro" id="IPR023214">
    <property type="entry name" value="HAD_sf"/>
</dbReference>
<keyword evidence="7" id="KW-1185">Reference proteome</keyword>
<keyword evidence="5" id="KW-0460">Magnesium</keyword>
<keyword evidence="5" id="KW-0479">Metal-binding</keyword>
<feature type="binding site" evidence="5">
    <location>
        <position position="25"/>
    </location>
    <ligand>
        <name>Mg(2+)</name>
        <dbReference type="ChEBI" id="CHEBI:18420"/>
    </ligand>
</feature>
<feature type="binding site" evidence="5">
    <location>
        <position position="23"/>
    </location>
    <ligand>
        <name>Mg(2+)</name>
        <dbReference type="ChEBI" id="CHEBI:18420"/>
    </ligand>
</feature>
<dbReference type="OMA" id="VTNNSSM"/>
<name>A0A454XQK4_PRIPA</name>
<dbReference type="FunFam" id="3.40.50.1000:FF:000156">
    <property type="entry name" value="PhosphoGlycolate Phosphatase Homolog"/>
    <property type="match status" value="1"/>
</dbReference>
<protein>
    <submittedName>
        <fullName evidence="6">Hydrolase</fullName>
    </submittedName>
</protein>
<sequence length="297" mass="33050">MSEHPVPVLSQEDVFNYDAYLFDADGTLWTHDEPIPGAIKFVQELISRNKKVFIITNNSSRSTRRYLQKVTRLGFPVEEKNIISPNTIIIDFCKRNPHFIRKGIYLIGNIGSKEALEEALDVECFGIGHDPMPDAAGEGFPSTITLEKEASCVVVGDDPHFSYLKLIKATNFLADPNCGFFIANEDATLPNDTYILPGTGCFAAALRTAVLPREPVLFGKPGEPMGRYLKNNLELNPEKTIMFGDRLDTDIKFGSVNGFDTCWVRTGTHSVNDVNRAIDGDDKSLVPMFTFSFTDVQ</sequence>
<evidence type="ECO:0000256" key="5">
    <source>
        <dbReference type="PIRSR" id="PIRSR000915-3"/>
    </source>
</evidence>
<dbReference type="Proteomes" id="UP000005239">
    <property type="component" value="Unassembled WGS sequence"/>
</dbReference>
<feature type="binding site" evidence="5">
    <location>
        <position position="245"/>
    </location>
    <ligand>
        <name>Mg(2+)</name>
        <dbReference type="ChEBI" id="CHEBI:18420"/>
    </ligand>
</feature>
<dbReference type="GO" id="GO:0046872">
    <property type="term" value="F:metal ion binding"/>
    <property type="evidence" value="ECO:0007669"/>
    <property type="project" value="UniProtKB-KW"/>
</dbReference>
<evidence type="ECO:0000256" key="2">
    <source>
        <dbReference type="PIRNR" id="PIRNR000915"/>
    </source>
</evidence>
<evidence type="ECO:0000256" key="4">
    <source>
        <dbReference type="PIRSR" id="PIRSR000915-2"/>
    </source>
</evidence>
<evidence type="ECO:0000313" key="6">
    <source>
        <dbReference type="EnsemblMetazoa" id="PPA40602.1"/>
    </source>
</evidence>
<gene>
    <name evidence="6" type="primary">WBGene00278971</name>
</gene>
<dbReference type="SUPFAM" id="SSF56784">
    <property type="entry name" value="HAD-like"/>
    <property type="match status" value="1"/>
</dbReference>
<dbReference type="InterPro" id="IPR006357">
    <property type="entry name" value="HAD-SF_hydro_IIA"/>
</dbReference>
<proteinExistence type="inferred from homology"/>
<comment type="similarity">
    <text evidence="2">Belongs to the HAD-like hydrolase superfamily.</text>
</comment>
<dbReference type="InterPro" id="IPR006349">
    <property type="entry name" value="PGP_euk"/>
</dbReference>
<accession>A0A454XQK4</accession>
<reference evidence="7" key="1">
    <citation type="journal article" date="2008" name="Nat. Genet.">
        <title>The Pristionchus pacificus genome provides a unique perspective on nematode lifestyle and parasitism.</title>
        <authorList>
            <person name="Dieterich C."/>
            <person name="Clifton S.W."/>
            <person name="Schuster L.N."/>
            <person name="Chinwalla A."/>
            <person name="Delehaunty K."/>
            <person name="Dinkelacker I."/>
            <person name="Fulton L."/>
            <person name="Fulton R."/>
            <person name="Godfrey J."/>
            <person name="Minx P."/>
            <person name="Mitreva M."/>
            <person name="Roeseler W."/>
            <person name="Tian H."/>
            <person name="Witte H."/>
            <person name="Yang S.P."/>
            <person name="Wilson R.K."/>
            <person name="Sommer R.J."/>
        </authorList>
    </citation>
    <scope>NUCLEOTIDE SEQUENCE [LARGE SCALE GENOMIC DNA]</scope>
    <source>
        <strain evidence="7">PS312</strain>
    </source>
</reference>
<dbReference type="PIRSF" id="PIRSF000915">
    <property type="entry name" value="PGP-type_phosphatase"/>
    <property type="match status" value="1"/>
</dbReference>
<organism evidence="6 7">
    <name type="scientific">Pristionchus pacificus</name>
    <name type="common">Parasitic nematode worm</name>
    <dbReference type="NCBI Taxonomy" id="54126"/>
    <lineage>
        <taxon>Eukaryota</taxon>
        <taxon>Metazoa</taxon>
        <taxon>Ecdysozoa</taxon>
        <taxon>Nematoda</taxon>
        <taxon>Chromadorea</taxon>
        <taxon>Rhabditida</taxon>
        <taxon>Rhabditina</taxon>
        <taxon>Diplogasteromorpha</taxon>
        <taxon>Diplogasteroidea</taxon>
        <taxon>Neodiplogasteridae</taxon>
        <taxon>Pristionchus</taxon>
    </lineage>
</organism>
<dbReference type="Gene3D" id="3.40.50.1000">
    <property type="entry name" value="HAD superfamily/HAD-like"/>
    <property type="match status" value="2"/>
</dbReference>
<dbReference type="PANTHER" id="PTHR19288:SF93">
    <property type="entry name" value="FI11325P-RELATED"/>
    <property type="match status" value="1"/>
</dbReference>
<dbReference type="NCBIfam" id="TIGR01452">
    <property type="entry name" value="PGP_euk"/>
    <property type="match status" value="1"/>
</dbReference>
<feature type="active site" description="Nucleophile" evidence="3">
    <location>
        <position position="25"/>
    </location>
</feature>
<dbReference type="InterPro" id="IPR036412">
    <property type="entry name" value="HAD-like_sf"/>
</dbReference>
<dbReference type="Pfam" id="PF13242">
    <property type="entry name" value="Hydrolase_like"/>
    <property type="match status" value="1"/>
</dbReference>
<dbReference type="AlphaFoldDB" id="A0A454XQK4"/>
<dbReference type="PANTHER" id="PTHR19288">
    <property type="entry name" value="4-NITROPHENYLPHOSPHATASE-RELATED"/>
    <property type="match status" value="1"/>
</dbReference>
<keyword evidence="1 2" id="KW-0378">Hydrolase</keyword>
<dbReference type="GO" id="GO:0005737">
    <property type="term" value="C:cytoplasm"/>
    <property type="evidence" value="ECO:0000318"/>
    <property type="project" value="GO_Central"/>
</dbReference>
<dbReference type="Pfam" id="PF13344">
    <property type="entry name" value="Hydrolase_6"/>
    <property type="match status" value="1"/>
</dbReference>
<dbReference type="EnsemblMetazoa" id="PPA40602.1">
    <property type="protein sequence ID" value="PPA40602.1"/>
    <property type="gene ID" value="WBGene00278971"/>
</dbReference>
<dbReference type="NCBIfam" id="TIGR01460">
    <property type="entry name" value="HAD-SF-IIA"/>
    <property type="match status" value="1"/>
</dbReference>
<evidence type="ECO:0000313" key="7">
    <source>
        <dbReference type="Proteomes" id="UP000005239"/>
    </source>
</evidence>